<dbReference type="GO" id="GO:0070043">
    <property type="term" value="F:rRNA (guanine-N7-)-methyltransferase activity"/>
    <property type="evidence" value="ECO:0007669"/>
    <property type="project" value="TreeGrafter"/>
</dbReference>
<dbReference type="Pfam" id="PF02527">
    <property type="entry name" value="GidB"/>
    <property type="match status" value="1"/>
</dbReference>
<accession>A0A381N4X0</accession>
<dbReference type="Gene3D" id="3.40.50.150">
    <property type="entry name" value="Vaccinia Virus protein VP39"/>
    <property type="match status" value="1"/>
</dbReference>
<dbReference type="PANTHER" id="PTHR31760:SF0">
    <property type="entry name" value="S-ADENOSYL-L-METHIONINE-DEPENDENT METHYLTRANSFERASES SUPERFAMILY PROTEIN"/>
    <property type="match status" value="1"/>
</dbReference>
<dbReference type="PANTHER" id="PTHR31760">
    <property type="entry name" value="S-ADENOSYL-L-METHIONINE-DEPENDENT METHYLTRANSFERASES SUPERFAMILY PROTEIN"/>
    <property type="match status" value="1"/>
</dbReference>
<keyword evidence="1" id="KW-0963">Cytoplasm</keyword>
<evidence type="ECO:0000313" key="4">
    <source>
        <dbReference type="EMBL" id="SUZ49547.1"/>
    </source>
</evidence>
<dbReference type="SUPFAM" id="SSF53335">
    <property type="entry name" value="S-adenosyl-L-methionine-dependent methyltransferases"/>
    <property type="match status" value="1"/>
</dbReference>
<dbReference type="InterPro" id="IPR029063">
    <property type="entry name" value="SAM-dependent_MTases_sf"/>
</dbReference>
<evidence type="ECO:0000256" key="2">
    <source>
        <dbReference type="ARBA" id="ARBA00022552"/>
    </source>
</evidence>
<keyword evidence="3" id="KW-0808">Transferase</keyword>
<protein>
    <recommendedName>
        <fullName evidence="5">16S rRNA (Guanine(527)-N(7))-methyltransferase RsmG</fullName>
    </recommendedName>
</protein>
<dbReference type="HAMAP" id="MF_00074">
    <property type="entry name" value="16SrRNA_methyltr_G"/>
    <property type="match status" value="1"/>
</dbReference>
<feature type="non-terminal residue" evidence="4">
    <location>
        <position position="1"/>
    </location>
</feature>
<dbReference type="AlphaFoldDB" id="A0A381N4X0"/>
<organism evidence="4">
    <name type="scientific">marine metagenome</name>
    <dbReference type="NCBI Taxonomy" id="408172"/>
    <lineage>
        <taxon>unclassified sequences</taxon>
        <taxon>metagenomes</taxon>
        <taxon>ecological metagenomes</taxon>
    </lineage>
</organism>
<dbReference type="InterPro" id="IPR003682">
    <property type="entry name" value="rRNA_ssu_MeTfrase_G"/>
</dbReference>
<sequence>VKNKALVNAIASGAISIGESISLEQTRKLALLVKELIHWNRQINLTSIRNIDGIVDLHILDSMVIRSFLNGSRILDVGTGAGFPGLPLAIIEPDIYFELIDSNGKKIGFVNHIINELDLKNAVGVKSRSENYIPAEGFDTLIARALSNICNFISIAGHLVKSDGVMLALKGKRPNKELEQIPTDWKHRVIELRVPYLKTGSRHLIELKQRVY</sequence>
<dbReference type="PIRSF" id="PIRSF003078">
    <property type="entry name" value="GidB"/>
    <property type="match status" value="1"/>
</dbReference>
<name>A0A381N4X0_9ZZZZ</name>
<evidence type="ECO:0008006" key="5">
    <source>
        <dbReference type="Google" id="ProtNLM"/>
    </source>
</evidence>
<gene>
    <name evidence="4" type="ORF">METZ01_LOCUS2401</name>
</gene>
<dbReference type="GO" id="GO:0005829">
    <property type="term" value="C:cytosol"/>
    <property type="evidence" value="ECO:0007669"/>
    <property type="project" value="TreeGrafter"/>
</dbReference>
<evidence type="ECO:0000256" key="1">
    <source>
        <dbReference type="ARBA" id="ARBA00022490"/>
    </source>
</evidence>
<reference evidence="4" key="1">
    <citation type="submission" date="2018-05" db="EMBL/GenBank/DDBJ databases">
        <authorList>
            <person name="Lanie J.A."/>
            <person name="Ng W.-L."/>
            <person name="Kazmierczak K.M."/>
            <person name="Andrzejewski T.M."/>
            <person name="Davidsen T.M."/>
            <person name="Wayne K.J."/>
            <person name="Tettelin H."/>
            <person name="Glass J.I."/>
            <person name="Rusch D."/>
            <person name="Podicherti R."/>
            <person name="Tsui H.-C.T."/>
            <person name="Winkler M.E."/>
        </authorList>
    </citation>
    <scope>NUCLEOTIDE SEQUENCE</scope>
</reference>
<keyword evidence="2" id="KW-0698">rRNA processing</keyword>
<evidence type="ECO:0000256" key="3">
    <source>
        <dbReference type="ARBA" id="ARBA00022679"/>
    </source>
</evidence>
<dbReference type="NCBIfam" id="TIGR00138">
    <property type="entry name" value="rsmG_gidB"/>
    <property type="match status" value="1"/>
</dbReference>
<dbReference type="EMBL" id="UINC01000122">
    <property type="protein sequence ID" value="SUZ49547.1"/>
    <property type="molecule type" value="Genomic_DNA"/>
</dbReference>
<proteinExistence type="inferred from homology"/>